<dbReference type="InterPro" id="IPR037185">
    <property type="entry name" value="EmrE-like"/>
</dbReference>
<dbReference type="GO" id="GO:0015165">
    <property type="term" value="F:pyrimidine nucleotide-sugar transmembrane transporter activity"/>
    <property type="evidence" value="ECO:0007669"/>
    <property type="project" value="InterPro"/>
</dbReference>
<evidence type="ECO:0000256" key="14">
    <source>
        <dbReference type="ARBA" id="ARBA00048988"/>
    </source>
</evidence>
<accession>A0A553I260</accession>
<evidence type="ECO:0000256" key="16">
    <source>
        <dbReference type="SAM" id="Phobius"/>
    </source>
</evidence>
<dbReference type="InterPro" id="IPR011545">
    <property type="entry name" value="DEAD/DEAH_box_helicase_dom"/>
</dbReference>
<dbReference type="PANTHER" id="PTHR47835:SF3">
    <property type="entry name" value="HELICASE FOR MEIOSIS 1"/>
    <property type="match status" value="1"/>
</dbReference>
<dbReference type="EMBL" id="VFLP01000023">
    <property type="protein sequence ID" value="TRX94290.1"/>
    <property type="molecule type" value="Genomic_DNA"/>
</dbReference>
<evidence type="ECO:0000256" key="1">
    <source>
        <dbReference type="ARBA" id="ARBA00004141"/>
    </source>
</evidence>
<dbReference type="SUPFAM" id="SSF52540">
    <property type="entry name" value="P-loop containing nucleoside triphosphate hydrolases"/>
    <property type="match status" value="1"/>
</dbReference>
<proteinExistence type="inferred from homology"/>
<dbReference type="PROSITE" id="PS51194">
    <property type="entry name" value="HELICASE_CTER"/>
    <property type="match status" value="1"/>
</dbReference>
<evidence type="ECO:0000256" key="7">
    <source>
        <dbReference type="ARBA" id="ARBA00022840"/>
    </source>
</evidence>
<dbReference type="InterPro" id="IPR052247">
    <property type="entry name" value="Meiotic_Crossover_Helicase"/>
</dbReference>
<evidence type="ECO:0000256" key="3">
    <source>
        <dbReference type="ARBA" id="ARBA00022692"/>
    </source>
</evidence>
<dbReference type="SMART" id="SM00487">
    <property type="entry name" value="DEXDc"/>
    <property type="match status" value="1"/>
</dbReference>
<dbReference type="FunFam" id="1.10.3380.10:FF:000012">
    <property type="entry name" value="DEAD/DEAH box DNA helicase"/>
    <property type="match status" value="1"/>
</dbReference>
<keyword evidence="20" id="KW-1185">Reference proteome</keyword>
<feature type="region of interest" description="Disordered" evidence="15">
    <location>
        <begin position="1976"/>
        <end position="2013"/>
    </location>
</feature>
<comment type="catalytic activity">
    <reaction evidence="14">
        <text>ATP + H2O = ADP + phosphate + H(+)</text>
        <dbReference type="Rhea" id="RHEA:13065"/>
        <dbReference type="ChEBI" id="CHEBI:15377"/>
        <dbReference type="ChEBI" id="CHEBI:15378"/>
        <dbReference type="ChEBI" id="CHEBI:30616"/>
        <dbReference type="ChEBI" id="CHEBI:43474"/>
        <dbReference type="ChEBI" id="CHEBI:456216"/>
        <dbReference type="EC" id="5.6.2.4"/>
    </reaction>
</comment>
<dbReference type="OrthoDB" id="5575at2759"/>
<evidence type="ECO:0000256" key="13">
    <source>
        <dbReference type="ARBA" id="ARBA00034808"/>
    </source>
</evidence>
<keyword evidence="7" id="KW-0067">ATP-binding</keyword>
<sequence>MALLDVTTGLPHMARGPTLLGMPLKQISLITLTFQNSAVTLIAHYSRMMPPSGDHRYFTSTAVFLTELFKLAISLTFAIYEVSRTLAPSTPATVLFQQIYNSVFKGDGWKLAIPATLYTLQNTLQYVAVENLDPVHYQVILQLKILTTAIFTVTILGRSLSIKRWLSLIILTVGVSIVSIPSSDSKDNSFIIQDLTDHFFPRSSHELGQVTGDIGEVARELTKRGMEFLADASELLVKRSATYEGIEEDQNNTPVVNYSIGILSALAVAALSGSTGVFFEKVLKDPHTSASVWIRNIQLSFYSLISSFLVGVVFKDGEEIAKHGFFDGYSWVVWTLIILQAFGGVLASLCIHYADNIAKNFATSISIIISFLFTVWFFTYDITFTFVLGTGLVLFATYLYTGPDRKRGRPPPISIVSYEKTTIDPLNTPRPSDRLEVPNQFDNVKNLGLSTSRPSSPLRHHRGDVSASWKRCAAYSDEDMMPGLYCLSRESSESGLGQISNDPNLYGELDDYDRIVVGHPQPVYQPSSLGSFSSNSYTSQRVSLPLIASTNRSSRVLGDASHHFRPFVPRDLHRPSTFQSIPHRCGDEHPELGRLSPIHGIQHPPNSPQVLPYQLSARKNNPRRLEPPQLPPSGQSFLSRNSVQRVGEHQRETRLFTTPLHQSKRTPPVNSSVTGSSPSNAGHSSPSIRIGLERQRQAVNRNQSAPWNERFQSDLEHAPILPPIVNNTRLIDPRQSLPDKFCAIFPFQLFNVVQSKCFPLVYGTNDNVVISAPTGSGKTAILEMAICKLVSSQGNDNFKIVYQAPTKSLCSEKTRDWQMKFSHMNLHCVELTGDTSQAEARRVGGASIIVTTPEKWDSITRKWKDHRKLLELVRLVLIDEVHILKDTRGATLEAVVSRMKTIGGSIRFVAISATVPNISDVAKWLGLDHQNQHEPARFEVFGEELRPVKLQKHVYGYEGAPNDFIFEQKLDGKLNLLLAKHSEGRPIMIFCFTRKSCQRTARSLAEWWSTCGANDRPWPPPNNRIPVLSQDLQELVRYGVAFHHAGLDAQDRAMIETSFLSGQLHVICCTSTLAVGVNLPCHTVVLKGTNHYTDGGSQEYTDLDVMQMLGRAGRPQFDDSATAIIMTRLANVQRYKKLVSGEELLESTLHRNLLEHLNSEIGLGTIQDIQTAKKWIRGTFLSVRVRKSPSLYNLDNVSNAASAEERMEEWCERDVKLLQDHGLVTQHTPLVCTEYGQAMSRYMIRFETMKLLLSIPPAATIEEMLIIICKAVEFRDFRFKPAERAVFRELNKSPFILHPIRETLTLTWHKIFMIVQICLGGVDLPTDRDTDFIRQDLFREKRMVFDRMKRLVRCVVDCKAFEGDGLGTQAALDLNRSIAAQAWEDKPAQLFQIPGFGPVAVRKWISHGIHTILEVADKSTPDIERIASRNPPYGRDVHKILENFPRLTLKADIVESKAPSFGSADPVSVTIKARLGHRNTKSVPHWKDKIPVLTFIALTTDGSLAYFWRGSMKKLEKANELDIKFPVALTAPNQSISCYFACDEIVGTQVTKTLEPNIPASVFRNVRHQATQPAISKSNSADVEEDYEDIPDEAMLEALESPISFNPVPSLEPLGPLNNADQDFPLIDELLMSEDVPNSTGIAKMNNGRYVCNHQCRNGGLTKLGKPCNHKCCREGINKYRPPKPSKKSNGSDITHENEKSSQSCLKSRLDTEPEKLARSASLVNSKKHFVSTGGEVRDHPQQLPKAKRRHSTNGANTPKRAKLTHLGSPSSLLSNVEYVDLCDVSDGSTTAPFKRTGPTAQRNRQRLLVLHEEQKGHGILSPRLTKSYNVKPSPTNSNRDGDILNNEQNVIATRNAKNASANNDPSSDKYDEMSDLPDLEEFFNIRGHAEQPNSKEEAPPQMIWASDETLYPVDELHKASDRFDLPSADGNVKESKSTASASSSQEPYLIMSSPPPQEFNVPVQASPWTEKMASVSPFTRGENRSAEASPQQEAEEGSGCQLPNDTAEYRGPAWITDSNSDLIDSLRSIINVID</sequence>
<evidence type="ECO:0000259" key="18">
    <source>
        <dbReference type="PROSITE" id="PS51194"/>
    </source>
</evidence>
<dbReference type="NCBIfam" id="TIGR00803">
    <property type="entry name" value="nst"/>
    <property type="match status" value="2"/>
</dbReference>
<dbReference type="SMART" id="SM00490">
    <property type="entry name" value="HELICc"/>
    <property type="match status" value="1"/>
</dbReference>
<evidence type="ECO:0000256" key="11">
    <source>
        <dbReference type="ARBA" id="ARBA00023254"/>
    </source>
</evidence>
<evidence type="ECO:0000256" key="9">
    <source>
        <dbReference type="ARBA" id="ARBA00023136"/>
    </source>
</evidence>
<evidence type="ECO:0000313" key="20">
    <source>
        <dbReference type="Proteomes" id="UP000319160"/>
    </source>
</evidence>
<dbReference type="CDD" id="cd18795">
    <property type="entry name" value="SF2_C_Ski2"/>
    <property type="match status" value="1"/>
</dbReference>
<dbReference type="GO" id="GO:0003676">
    <property type="term" value="F:nucleic acid binding"/>
    <property type="evidence" value="ECO:0007669"/>
    <property type="project" value="InterPro"/>
</dbReference>
<protein>
    <recommendedName>
        <fullName evidence="13">DNA 3'-5' helicase</fullName>
        <ecNumber evidence="13">5.6.2.4</ecNumber>
    </recommendedName>
</protein>
<comment type="catalytic activity">
    <reaction evidence="12">
        <text>Couples ATP hydrolysis with the unwinding of duplex DNA by translocating in the 3'-5' direction.</text>
        <dbReference type="EC" id="5.6.2.4"/>
    </reaction>
</comment>
<dbReference type="GO" id="GO:0000139">
    <property type="term" value="C:Golgi membrane"/>
    <property type="evidence" value="ECO:0007669"/>
    <property type="project" value="InterPro"/>
</dbReference>
<dbReference type="PANTHER" id="PTHR47835">
    <property type="entry name" value="HFM1, ATP DEPENDENT DNA HELICASE HOMOLOG"/>
    <property type="match status" value="1"/>
</dbReference>
<feature type="compositionally biased region" description="Low complexity" evidence="15">
    <location>
        <begin position="675"/>
        <end position="687"/>
    </location>
</feature>
<feature type="compositionally biased region" description="Polar residues" evidence="15">
    <location>
        <begin position="632"/>
        <end position="644"/>
    </location>
</feature>
<dbReference type="Gene3D" id="1.10.10.10">
    <property type="entry name" value="Winged helix-like DNA-binding domain superfamily/Winged helix DNA-binding domain"/>
    <property type="match status" value="1"/>
</dbReference>
<evidence type="ECO:0000256" key="6">
    <source>
        <dbReference type="ARBA" id="ARBA00022806"/>
    </source>
</evidence>
<feature type="compositionally biased region" description="Polar residues" evidence="15">
    <location>
        <begin position="1855"/>
        <end position="1866"/>
    </location>
</feature>
<evidence type="ECO:0000256" key="4">
    <source>
        <dbReference type="ARBA" id="ARBA00022741"/>
    </source>
</evidence>
<feature type="region of interest" description="Disordered" evidence="15">
    <location>
        <begin position="1922"/>
        <end position="1963"/>
    </location>
</feature>
<dbReference type="GO" id="GO:0043138">
    <property type="term" value="F:3'-5' DNA helicase activity"/>
    <property type="evidence" value="ECO:0007669"/>
    <property type="project" value="UniProtKB-EC"/>
</dbReference>
<dbReference type="InterPro" id="IPR057842">
    <property type="entry name" value="WH_MER3"/>
</dbReference>
<name>A0A553I260_9PEZI</name>
<gene>
    <name evidence="19" type="ORF">FHL15_004757</name>
</gene>
<dbReference type="PROSITE" id="PS51192">
    <property type="entry name" value="HELICASE_ATP_BIND_1"/>
    <property type="match status" value="1"/>
</dbReference>
<dbReference type="Gene3D" id="3.40.50.300">
    <property type="entry name" value="P-loop containing nucleotide triphosphate hydrolases"/>
    <property type="match status" value="2"/>
</dbReference>
<dbReference type="Pfam" id="PF04142">
    <property type="entry name" value="Nuc_sug_transp"/>
    <property type="match status" value="1"/>
</dbReference>
<dbReference type="SUPFAM" id="SSF103481">
    <property type="entry name" value="Multidrug resistance efflux transporter EmrE"/>
    <property type="match status" value="1"/>
</dbReference>
<feature type="transmembrane region" description="Helical" evidence="16">
    <location>
        <begin position="165"/>
        <end position="182"/>
    </location>
</feature>
<keyword evidence="11" id="KW-0469">Meiosis</keyword>
<feature type="domain" description="Helicase C-terminal" evidence="18">
    <location>
        <begin position="973"/>
        <end position="1177"/>
    </location>
</feature>
<dbReference type="InterPro" id="IPR007271">
    <property type="entry name" value="Nuc_sug_transpt"/>
</dbReference>
<dbReference type="InterPro" id="IPR001650">
    <property type="entry name" value="Helicase_C-like"/>
</dbReference>
<evidence type="ECO:0000256" key="5">
    <source>
        <dbReference type="ARBA" id="ARBA00022801"/>
    </source>
</evidence>
<keyword evidence="4" id="KW-0547">Nucleotide-binding</keyword>
<dbReference type="GO" id="GO:0016787">
    <property type="term" value="F:hydrolase activity"/>
    <property type="evidence" value="ECO:0007669"/>
    <property type="project" value="UniProtKB-KW"/>
</dbReference>
<dbReference type="GO" id="GO:0005524">
    <property type="term" value="F:ATP binding"/>
    <property type="evidence" value="ECO:0007669"/>
    <property type="project" value="UniProtKB-KW"/>
</dbReference>
<evidence type="ECO:0000256" key="8">
    <source>
        <dbReference type="ARBA" id="ARBA00022989"/>
    </source>
</evidence>
<comment type="caution">
    <text evidence="19">The sequence shown here is derived from an EMBL/GenBank/DDBJ whole genome shotgun (WGS) entry which is preliminary data.</text>
</comment>
<reference evidence="20" key="1">
    <citation type="submission" date="2019-06" db="EMBL/GenBank/DDBJ databases">
        <title>Draft genome sequence of the griseofulvin-producing fungus Xylaria cubensis strain G536.</title>
        <authorList>
            <person name="Mead M.E."/>
            <person name="Raja H.A."/>
            <person name="Steenwyk J.L."/>
            <person name="Knowles S.L."/>
            <person name="Oberlies N.H."/>
            <person name="Rokas A."/>
        </authorList>
    </citation>
    <scope>NUCLEOTIDE SEQUENCE [LARGE SCALE GENOMIC DNA]</scope>
    <source>
        <strain evidence="20">G536</strain>
    </source>
</reference>
<dbReference type="Gene3D" id="1.10.3380.10">
    <property type="entry name" value="Sec63 N-terminal domain-like domain"/>
    <property type="match status" value="1"/>
</dbReference>
<feature type="transmembrane region" description="Helical" evidence="16">
    <location>
        <begin position="135"/>
        <end position="156"/>
    </location>
</feature>
<organism evidence="19 20">
    <name type="scientific">Xylaria flabelliformis</name>
    <dbReference type="NCBI Taxonomy" id="2512241"/>
    <lineage>
        <taxon>Eukaryota</taxon>
        <taxon>Fungi</taxon>
        <taxon>Dikarya</taxon>
        <taxon>Ascomycota</taxon>
        <taxon>Pezizomycotina</taxon>
        <taxon>Sordariomycetes</taxon>
        <taxon>Xylariomycetidae</taxon>
        <taxon>Xylariales</taxon>
        <taxon>Xylariaceae</taxon>
        <taxon>Xylaria</taxon>
    </lineage>
</organism>
<evidence type="ECO:0000256" key="12">
    <source>
        <dbReference type="ARBA" id="ARBA00034617"/>
    </source>
</evidence>
<dbReference type="SUPFAM" id="SSF46785">
    <property type="entry name" value="Winged helix' DNA-binding domain"/>
    <property type="match status" value="1"/>
</dbReference>
<keyword evidence="3 16" id="KW-0812">Transmembrane</keyword>
<keyword evidence="5" id="KW-0378">Hydrolase</keyword>
<feature type="region of interest" description="Disordered" evidence="15">
    <location>
        <begin position="1675"/>
        <end position="1768"/>
    </location>
</feature>
<keyword evidence="10" id="KW-0413">Isomerase</keyword>
<evidence type="ECO:0000313" key="19">
    <source>
        <dbReference type="EMBL" id="TRX94290.1"/>
    </source>
</evidence>
<evidence type="ECO:0000259" key="17">
    <source>
        <dbReference type="PROSITE" id="PS51192"/>
    </source>
</evidence>
<dbReference type="Pfam" id="PF02889">
    <property type="entry name" value="Sec63"/>
    <property type="match status" value="1"/>
</dbReference>
<dbReference type="GO" id="GO:0051321">
    <property type="term" value="P:meiotic cell cycle"/>
    <property type="evidence" value="ECO:0007669"/>
    <property type="project" value="UniProtKB-KW"/>
</dbReference>
<dbReference type="Pfam" id="PF00271">
    <property type="entry name" value="Helicase_C"/>
    <property type="match status" value="1"/>
</dbReference>
<comment type="similarity">
    <text evidence="2">Belongs to the helicase family. SKI2 subfamily.</text>
</comment>
<keyword evidence="8 16" id="KW-1133">Transmembrane helix</keyword>
<evidence type="ECO:0000256" key="2">
    <source>
        <dbReference type="ARBA" id="ARBA00010140"/>
    </source>
</evidence>
<keyword evidence="9 16" id="KW-0472">Membrane</keyword>
<feature type="region of interest" description="Disordered" evidence="15">
    <location>
        <begin position="1855"/>
        <end position="1874"/>
    </location>
</feature>
<feature type="transmembrane region" description="Helical" evidence="16">
    <location>
        <begin position="334"/>
        <end position="354"/>
    </location>
</feature>
<dbReference type="STRING" id="2512241.A0A553I260"/>
<evidence type="ECO:0000256" key="10">
    <source>
        <dbReference type="ARBA" id="ARBA00023235"/>
    </source>
</evidence>
<feature type="transmembrane region" description="Helical" evidence="16">
    <location>
        <begin position="258"/>
        <end position="280"/>
    </location>
</feature>
<dbReference type="EC" id="5.6.2.4" evidence="13"/>
<dbReference type="SMART" id="SM00973">
    <property type="entry name" value="Sec63"/>
    <property type="match status" value="1"/>
</dbReference>
<feature type="domain" description="Helicase ATP-binding" evidence="17">
    <location>
        <begin position="759"/>
        <end position="933"/>
    </location>
</feature>
<feature type="region of interest" description="Disordered" evidence="15">
    <location>
        <begin position="578"/>
        <end position="688"/>
    </location>
</feature>
<dbReference type="InterPro" id="IPR004179">
    <property type="entry name" value="Sec63-dom"/>
</dbReference>
<comment type="subcellular location">
    <subcellularLocation>
        <location evidence="1">Membrane</location>
        <topology evidence="1">Multi-pass membrane protein</topology>
    </subcellularLocation>
</comment>
<evidence type="ECO:0000256" key="15">
    <source>
        <dbReference type="SAM" id="MobiDB-lite"/>
    </source>
</evidence>
<keyword evidence="6" id="KW-0347">Helicase</keyword>
<dbReference type="InterPro" id="IPR036390">
    <property type="entry name" value="WH_DNA-bd_sf"/>
</dbReference>
<dbReference type="Pfam" id="PF00270">
    <property type="entry name" value="DEAD"/>
    <property type="match status" value="1"/>
</dbReference>
<dbReference type="InterPro" id="IPR014001">
    <property type="entry name" value="Helicase_ATP-bd"/>
</dbReference>
<dbReference type="Pfam" id="PF23445">
    <property type="entry name" value="WHD_SNRNP200"/>
    <property type="match status" value="1"/>
</dbReference>
<feature type="transmembrane region" description="Helical" evidence="16">
    <location>
        <begin position="57"/>
        <end position="80"/>
    </location>
</feature>
<dbReference type="FunFam" id="1.10.10.10:FF:000012">
    <property type="entry name" value="U5 small nuclear ribonucleoprotein helicase"/>
    <property type="match status" value="1"/>
</dbReference>
<dbReference type="InterPro" id="IPR036388">
    <property type="entry name" value="WH-like_DNA-bd_sf"/>
</dbReference>
<feature type="transmembrane region" description="Helical" evidence="16">
    <location>
        <begin position="292"/>
        <end position="314"/>
    </location>
</feature>
<dbReference type="SUPFAM" id="SSF158702">
    <property type="entry name" value="Sec63 N-terminal domain-like"/>
    <property type="match status" value="1"/>
</dbReference>
<feature type="compositionally biased region" description="Basic and acidic residues" evidence="15">
    <location>
        <begin position="1708"/>
        <end position="1718"/>
    </location>
</feature>
<feature type="transmembrane region" description="Helical" evidence="16">
    <location>
        <begin position="361"/>
        <end position="378"/>
    </location>
</feature>
<dbReference type="Proteomes" id="UP000319160">
    <property type="component" value="Unassembled WGS sequence"/>
</dbReference>
<dbReference type="InterPro" id="IPR027417">
    <property type="entry name" value="P-loop_NTPase"/>
</dbReference>